<evidence type="ECO:0000313" key="3">
    <source>
        <dbReference type="Proteomes" id="UP001374535"/>
    </source>
</evidence>
<name>A0AAQ3MQM0_VIGMU</name>
<reference evidence="2 3" key="1">
    <citation type="journal article" date="2023" name="Life. Sci Alliance">
        <title>Evolutionary insights into 3D genome organization and epigenetic landscape of Vigna mungo.</title>
        <authorList>
            <person name="Junaid A."/>
            <person name="Singh B."/>
            <person name="Bhatia S."/>
        </authorList>
    </citation>
    <scope>NUCLEOTIDE SEQUENCE [LARGE SCALE GENOMIC DNA]</scope>
    <source>
        <strain evidence="2">Urdbean</strain>
    </source>
</reference>
<protein>
    <submittedName>
        <fullName evidence="2">Uncharacterized protein</fullName>
    </submittedName>
</protein>
<keyword evidence="3" id="KW-1185">Reference proteome</keyword>
<organism evidence="2 3">
    <name type="scientific">Vigna mungo</name>
    <name type="common">Black gram</name>
    <name type="synonym">Phaseolus mungo</name>
    <dbReference type="NCBI Taxonomy" id="3915"/>
    <lineage>
        <taxon>Eukaryota</taxon>
        <taxon>Viridiplantae</taxon>
        <taxon>Streptophyta</taxon>
        <taxon>Embryophyta</taxon>
        <taxon>Tracheophyta</taxon>
        <taxon>Spermatophyta</taxon>
        <taxon>Magnoliopsida</taxon>
        <taxon>eudicotyledons</taxon>
        <taxon>Gunneridae</taxon>
        <taxon>Pentapetalae</taxon>
        <taxon>rosids</taxon>
        <taxon>fabids</taxon>
        <taxon>Fabales</taxon>
        <taxon>Fabaceae</taxon>
        <taxon>Papilionoideae</taxon>
        <taxon>50 kb inversion clade</taxon>
        <taxon>NPAAA clade</taxon>
        <taxon>indigoferoid/millettioid clade</taxon>
        <taxon>Phaseoleae</taxon>
        <taxon>Vigna</taxon>
    </lineage>
</organism>
<feature type="region of interest" description="Disordered" evidence="1">
    <location>
        <begin position="92"/>
        <end position="116"/>
    </location>
</feature>
<dbReference type="Proteomes" id="UP001374535">
    <property type="component" value="Chromosome 10"/>
</dbReference>
<gene>
    <name evidence="2" type="ORF">V8G54_034510</name>
</gene>
<evidence type="ECO:0000313" key="2">
    <source>
        <dbReference type="EMBL" id="WVY95422.1"/>
    </source>
</evidence>
<dbReference type="EMBL" id="CP144691">
    <property type="protein sequence ID" value="WVY95422.1"/>
    <property type="molecule type" value="Genomic_DNA"/>
</dbReference>
<sequence length="116" mass="12871">MSTPLEMLPQVTAEQYCSNVCRLLLARRWRDYIGRGAAMTLIAARVAASGFSMMSATAMSGGFSLAIGRDYIARLTVSTQVAIFNDYPSRSNKTVTSNRPLIEEGEEEEDRRLVRC</sequence>
<proteinExistence type="predicted"/>
<evidence type="ECO:0000256" key="1">
    <source>
        <dbReference type="SAM" id="MobiDB-lite"/>
    </source>
</evidence>
<dbReference type="AlphaFoldDB" id="A0AAQ3MQM0"/>
<accession>A0AAQ3MQM0</accession>